<accession>A0A9X3Z7P0</accession>
<protein>
    <submittedName>
        <fullName evidence="1">DUF2141 domain-containing protein</fullName>
    </submittedName>
</protein>
<reference evidence="1" key="2">
    <citation type="journal article" date="2023" name="Syst. Appl. Microbiol.">
        <title>Govania unica gen. nov., sp. nov., a rare biosphere bacterium that represents a novel family in the class Alphaproteobacteria.</title>
        <authorList>
            <person name="Vandamme P."/>
            <person name="Peeters C."/>
            <person name="Hettiarachchi A."/>
            <person name="Cnockaert M."/>
            <person name="Carlier A."/>
        </authorList>
    </citation>
    <scope>NUCLEOTIDE SEQUENCE</scope>
    <source>
        <strain evidence="1">LMG 31809</strain>
    </source>
</reference>
<proteinExistence type="predicted"/>
<dbReference type="InterPro" id="IPR018673">
    <property type="entry name" value="DUF2141"/>
</dbReference>
<dbReference type="EMBL" id="JANWOI010000003">
    <property type="protein sequence ID" value="MDA5194194.1"/>
    <property type="molecule type" value="Genomic_DNA"/>
</dbReference>
<dbReference type="Proteomes" id="UP001141619">
    <property type="component" value="Unassembled WGS sequence"/>
</dbReference>
<evidence type="ECO:0000313" key="2">
    <source>
        <dbReference type="Proteomes" id="UP001141619"/>
    </source>
</evidence>
<evidence type="ECO:0000313" key="1">
    <source>
        <dbReference type="EMBL" id="MDA5194194.1"/>
    </source>
</evidence>
<dbReference type="Pfam" id="PF09912">
    <property type="entry name" value="DUF2141"/>
    <property type="match status" value="1"/>
</dbReference>
<organism evidence="1 2">
    <name type="scientific">Govanella unica</name>
    <dbReference type="NCBI Taxonomy" id="2975056"/>
    <lineage>
        <taxon>Bacteria</taxon>
        <taxon>Pseudomonadati</taxon>
        <taxon>Pseudomonadota</taxon>
        <taxon>Alphaproteobacteria</taxon>
        <taxon>Emcibacterales</taxon>
        <taxon>Govanellaceae</taxon>
        <taxon>Govanella</taxon>
    </lineage>
</organism>
<reference evidence="1" key="1">
    <citation type="submission" date="2022-08" db="EMBL/GenBank/DDBJ databases">
        <authorList>
            <person name="Vandamme P."/>
            <person name="Hettiarachchi A."/>
            <person name="Peeters C."/>
            <person name="Cnockaert M."/>
            <person name="Carlier A."/>
        </authorList>
    </citation>
    <scope>NUCLEOTIDE SEQUENCE</scope>
    <source>
        <strain evidence="1">LMG 31809</strain>
    </source>
</reference>
<gene>
    <name evidence="1" type="ORF">NYP16_09550</name>
</gene>
<comment type="caution">
    <text evidence="1">The sequence shown here is derived from an EMBL/GenBank/DDBJ whole genome shotgun (WGS) entry which is preliminary data.</text>
</comment>
<name>A0A9X3Z7P0_9PROT</name>
<dbReference type="AlphaFoldDB" id="A0A9X3Z7P0"/>
<keyword evidence="2" id="KW-1185">Reference proteome</keyword>
<sequence>MTERIVGKILGLFLLLGAATPLLAGEVILGPHPEICKAGSTVPALLVHVEGFKDRKGQVRLELYSDQADDFLADRDDLLARHAVFVRIDVPTPAEGPVAICLQPPGAGQYSLMVLHDRDYNKKFTLFTDGVGFSNNPRLGLSKPSVKDVIFSVGGGVKDLTVVLNYMHGLTPRPVSRPK</sequence>
<dbReference type="RefSeq" id="WP_274943898.1">
    <property type="nucleotide sequence ID" value="NZ_JANWOI010000003.1"/>
</dbReference>